<sequence length="167" mass="19177">MNVIENYAPQHVQADSTDDTQLSIIQQPINLAEFTGIAYLWLDELVTNAKQEYNSISQPASWRFFSSLPICATFIRTQCKDKRVFLISFGRLGESPIKAVHPRPQLHRVYIYCGDVQRNLEWAAKFDNVGGVYNDEKNLIPQLTRDVAQTLIEIGDAYIQIHERFIC</sequence>
<proteinExistence type="predicted"/>
<reference evidence="1" key="1">
    <citation type="submission" date="2021-02" db="EMBL/GenBank/DDBJ databases">
        <authorList>
            <person name="Nowell W R."/>
        </authorList>
    </citation>
    <scope>NUCLEOTIDE SEQUENCE</scope>
</reference>
<dbReference type="OrthoDB" id="9981182at2759"/>
<evidence type="ECO:0000313" key="1">
    <source>
        <dbReference type="EMBL" id="CAF0880724.1"/>
    </source>
</evidence>
<accession>A0A813Y8S5</accession>
<dbReference type="Proteomes" id="UP000663829">
    <property type="component" value="Unassembled WGS sequence"/>
</dbReference>
<gene>
    <name evidence="1" type="ORF">GPM918_LOCUS7596</name>
    <name evidence="2" type="ORF">SRO942_LOCUS7596</name>
</gene>
<dbReference type="AlphaFoldDB" id="A0A813Y8S5"/>
<organism evidence="1 3">
    <name type="scientific">Didymodactylos carnosus</name>
    <dbReference type="NCBI Taxonomy" id="1234261"/>
    <lineage>
        <taxon>Eukaryota</taxon>
        <taxon>Metazoa</taxon>
        <taxon>Spiralia</taxon>
        <taxon>Gnathifera</taxon>
        <taxon>Rotifera</taxon>
        <taxon>Eurotatoria</taxon>
        <taxon>Bdelloidea</taxon>
        <taxon>Philodinida</taxon>
        <taxon>Philodinidae</taxon>
        <taxon>Didymodactylos</taxon>
    </lineage>
</organism>
<evidence type="ECO:0000313" key="3">
    <source>
        <dbReference type="Proteomes" id="UP000663829"/>
    </source>
</evidence>
<dbReference type="Proteomes" id="UP000681722">
    <property type="component" value="Unassembled WGS sequence"/>
</dbReference>
<dbReference type="EMBL" id="CAJOBC010001252">
    <property type="protein sequence ID" value="CAF3666960.1"/>
    <property type="molecule type" value="Genomic_DNA"/>
</dbReference>
<name>A0A813Y8S5_9BILA</name>
<evidence type="ECO:0000313" key="2">
    <source>
        <dbReference type="EMBL" id="CAF3666960.1"/>
    </source>
</evidence>
<dbReference type="EMBL" id="CAJNOQ010001252">
    <property type="protein sequence ID" value="CAF0880724.1"/>
    <property type="molecule type" value="Genomic_DNA"/>
</dbReference>
<comment type="caution">
    <text evidence="1">The sequence shown here is derived from an EMBL/GenBank/DDBJ whole genome shotgun (WGS) entry which is preliminary data.</text>
</comment>
<protein>
    <submittedName>
        <fullName evidence="1">Uncharacterized protein</fullName>
    </submittedName>
</protein>
<keyword evidence="3" id="KW-1185">Reference proteome</keyword>